<dbReference type="PANTHER" id="PTHR32024">
    <property type="entry name" value="TRK SYSTEM POTASSIUM UPTAKE PROTEIN TRKG-RELATED"/>
    <property type="match status" value="1"/>
</dbReference>
<feature type="transmembrane region" description="Helical" evidence="8">
    <location>
        <begin position="239"/>
        <end position="258"/>
    </location>
</feature>
<dbReference type="InterPro" id="IPR003445">
    <property type="entry name" value="Cat_transpt"/>
</dbReference>
<organism evidence="9 10">
    <name type="scientific">Nocardioides panzhihuensis</name>
    <dbReference type="NCBI Taxonomy" id="860243"/>
    <lineage>
        <taxon>Bacteria</taxon>
        <taxon>Bacillati</taxon>
        <taxon>Actinomycetota</taxon>
        <taxon>Actinomycetes</taxon>
        <taxon>Propionibacteriales</taxon>
        <taxon>Nocardioidaceae</taxon>
        <taxon>Nocardioides</taxon>
    </lineage>
</organism>
<evidence type="ECO:0000256" key="1">
    <source>
        <dbReference type="ARBA" id="ARBA00004651"/>
    </source>
</evidence>
<feature type="transmembrane region" description="Helical" evidence="8">
    <location>
        <begin position="416"/>
        <end position="438"/>
    </location>
</feature>
<keyword evidence="7 8" id="KW-0472">Membrane</keyword>
<gene>
    <name evidence="9" type="ORF">BJ988_000257</name>
</gene>
<evidence type="ECO:0000256" key="3">
    <source>
        <dbReference type="ARBA" id="ARBA00022475"/>
    </source>
</evidence>
<evidence type="ECO:0000256" key="8">
    <source>
        <dbReference type="SAM" id="Phobius"/>
    </source>
</evidence>
<protein>
    <submittedName>
        <fullName evidence="9">Potassium uptake TrkH family protein</fullName>
    </submittedName>
</protein>
<comment type="subcellular location">
    <subcellularLocation>
        <location evidence="1">Cell membrane</location>
        <topology evidence="1">Multi-pass membrane protein</topology>
    </subcellularLocation>
</comment>
<dbReference type="Pfam" id="PF02386">
    <property type="entry name" value="TrkH"/>
    <property type="match status" value="1"/>
</dbReference>
<dbReference type="RefSeq" id="WP_179656314.1">
    <property type="nucleotide sequence ID" value="NZ_JACBZR010000001.1"/>
</dbReference>
<reference evidence="9 10" key="1">
    <citation type="submission" date="2020-07" db="EMBL/GenBank/DDBJ databases">
        <title>Sequencing the genomes of 1000 actinobacteria strains.</title>
        <authorList>
            <person name="Klenk H.-P."/>
        </authorList>
    </citation>
    <scope>NUCLEOTIDE SEQUENCE [LARGE SCALE GENOMIC DNA]</scope>
    <source>
        <strain evidence="9 10">DSM 26487</strain>
    </source>
</reference>
<proteinExistence type="predicted"/>
<evidence type="ECO:0000256" key="2">
    <source>
        <dbReference type="ARBA" id="ARBA00022448"/>
    </source>
</evidence>
<keyword evidence="2" id="KW-0813">Transport</keyword>
<evidence type="ECO:0000256" key="5">
    <source>
        <dbReference type="ARBA" id="ARBA00022989"/>
    </source>
</evidence>
<dbReference type="PANTHER" id="PTHR32024:SF1">
    <property type="entry name" value="KTR SYSTEM POTASSIUM UPTAKE PROTEIN B"/>
    <property type="match status" value="1"/>
</dbReference>
<feature type="transmembrane region" description="Helical" evidence="8">
    <location>
        <begin position="54"/>
        <end position="73"/>
    </location>
</feature>
<keyword evidence="6" id="KW-0406">Ion transport</keyword>
<keyword evidence="5 8" id="KW-1133">Transmembrane helix</keyword>
<evidence type="ECO:0000313" key="9">
    <source>
        <dbReference type="EMBL" id="NYI75609.1"/>
    </source>
</evidence>
<keyword evidence="10" id="KW-1185">Reference proteome</keyword>
<evidence type="ECO:0000256" key="4">
    <source>
        <dbReference type="ARBA" id="ARBA00022692"/>
    </source>
</evidence>
<feature type="transmembrane region" description="Helical" evidence="8">
    <location>
        <begin position="20"/>
        <end position="42"/>
    </location>
</feature>
<keyword evidence="4 8" id="KW-0812">Transmembrane</keyword>
<keyword evidence="3" id="KW-1003">Cell membrane</keyword>
<name>A0A7Z0DHR3_9ACTN</name>
<evidence type="ECO:0000256" key="6">
    <source>
        <dbReference type="ARBA" id="ARBA00023065"/>
    </source>
</evidence>
<evidence type="ECO:0000313" key="10">
    <source>
        <dbReference type="Proteomes" id="UP000564496"/>
    </source>
</evidence>
<feature type="transmembrane region" description="Helical" evidence="8">
    <location>
        <begin position="85"/>
        <end position="110"/>
    </location>
</feature>
<dbReference type="GO" id="GO:0030001">
    <property type="term" value="P:metal ion transport"/>
    <property type="evidence" value="ECO:0007669"/>
    <property type="project" value="UniProtKB-ARBA"/>
</dbReference>
<accession>A0A7Z0DHR3</accession>
<dbReference type="GO" id="GO:0008324">
    <property type="term" value="F:monoatomic cation transmembrane transporter activity"/>
    <property type="evidence" value="ECO:0007669"/>
    <property type="project" value="InterPro"/>
</dbReference>
<dbReference type="AlphaFoldDB" id="A0A7Z0DHR3"/>
<feature type="transmembrane region" description="Helical" evidence="8">
    <location>
        <begin position="199"/>
        <end position="218"/>
    </location>
</feature>
<dbReference type="GO" id="GO:0005886">
    <property type="term" value="C:plasma membrane"/>
    <property type="evidence" value="ECO:0007669"/>
    <property type="project" value="UniProtKB-SubCell"/>
</dbReference>
<sequence>MSTSSSPTRRVRRGKALLRHPAQVVAVGFAATILVGTLLLMLPVARTEPGHAPFLTALFTATSAVCVTGLAVVDTPTYWSTFGEVTILGLIQVGGIGIMTLASMLALVVFRRLGLRFRLTAAVEHTSSGLGDVRSLIKGVVGISLVIELIIAIPLTLRFWLGYGATLERAAYDGVFHSISAFNNAGFALRSDSLMGYVADPWICLPIAVAVIAGGLGFPVWLELLQRTKVRMWSLHTKMTVTGTIGLLIIGSVFFTAVEWKNPDTLGALDTPGKLLAGFFQSTMTRTAGFNSLDYEQMHEGTLLGADVLMLIGGGSAGTAGGLKITTFMLLFFVIVAEVRGQREVEAFDRRIDPRAIRQALTVALLSVGFVVSGTIALLHLVDAPTHQVLFEAVSAFATVGLSANLTYDVPPGGQLILIAMMFVGRIGPITLVSALALRDRERLHRFPEGRPLIG</sequence>
<feature type="transmembrane region" description="Helical" evidence="8">
    <location>
        <begin position="308"/>
        <end position="339"/>
    </location>
</feature>
<evidence type="ECO:0000256" key="7">
    <source>
        <dbReference type="ARBA" id="ARBA00023136"/>
    </source>
</evidence>
<dbReference type="EMBL" id="JACBZR010000001">
    <property type="protein sequence ID" value="NYI75609.1"/>
    <property type="molecule type" value="Genomic_DNA"/>
</dbReference>
<feature type="transmembrane region" description="Helical" evidence="8">
    <location>
        <begin position="360"/>
        <end position="382"/>
    </location>
</feature>
<feature type="transmembrane region" description="Helical" evidence="8">
    <location>
        <begin position="140"/>
        <end position="161"/>
    </location>
</feature>
<comment type="caution">
    <text evidence="9">The sequence shown here is derived from an EMBL/GenBank/DDBJ whole genome shotgun (WGS) entry which is preliminary data.</text>
</comment>
<dbReference type="Proteomes" id="UP000564496">
    <property type="component" value="Unassembled WGS sequence"/>
</dbReference>